<dbReference type="VEuPathDB" id="AmoebaDB:NAEGRDRAFT_57016"/>
<dbReference type="PROSITE" id="PS51126">
    <property type="entry name" value="DILUTE"/>
    <property type="match status" value="1"/>
</dbReference>
<reference evidence="4 5" key="1">
    <citation type="journal article" date="2010" name="Cell">
        <title>The genome of Naegleria gruberi illuminates early eukaryotic versatility.</title>
        <authorList>
            <person name="Fritz-Laylin L.K."/>
            <person name="Prochnik S.E."/>
            <person name="Ginger M.L."/>
            <person name="Dacks J.B."/>
            <person name="Carpenter M.L."/>
            <person name="Field M.C."/>
            <person name="Kuo A."/>
            <person name="Paredez A."/>
            <person name="Chapman J."/>
            <person name="Pham J."/>
            <person name="Shu S."/>
            <person name="Neupane R."/>
            <person name="Cipriano M."/>
            <person name="Mancuso J."/>
            <person name="Tu H."/>
            <person name="Salamov A."/>
            <person name="Lindquist E."/>
            <person name="Shapiro H."/>
            <person name="Lucas S."/>
            <person name="Grigoriev I.V."/>
            <person name="Cande W.Z."/>
            <person name="Fulton C."/>
            <person name="Rokhsar D.S."/>
            <person name="Dawson S.C."/>
        </authorList>
    </citation>
    <scope>NUCLEOTIDE SEQUENCE [LARGE SCALE GENOMIC DNA]</scope>
    <source>
        <strain evidence="4 5">NEG-M</strain>
    </source>
</reference>
<dbReference type="InParanoid" id="D2V3K3"/>
<gene>
    <name evidence="4" type="ORF">NAEGRDRAFT_57016</name>
</gene>
<evidence type="ECO:0000259" key="2">
    <source>
        <dbReference type="PROSITE" id="PS51126"/>
    </source>
</evidence>
<organism evidence="5">
    <name type="scientific">Naegleria gruberi</name>
    <name type="common">Amoeba</name>
    <dbReference type="NCBI Taxonomy" id="5762"/>
    <lineage>
        <taxon>Eukaryota</taxon>
        <taxon>Discoba</taxon>
        <taxon>Heterolobosea</taxon>
        <taxon>Tetramitia</taxon>
        <taxon>Eutetramitia</taxon>
        <taxon>Vahlkampfiidae</taxon>
        <taxon>Naegleria</taxon>
    </lineage>
</organism>
<dbReference type="Proteomes" id="UP000006671">
    <property type="component" value="Unassembled WGS sequence"/>
</dbReference>
<feature type="compositionally biased region" description="Basic and acidic residues" evidence="1">
    <location>
        <begin position="212"/>
        <end position="222"/>
    </location>
</feature>
<proteinExistence type="predicted"/>
<dbReference type="Pfam" id="PF01843">
    <property type="entry name" value="DIL"/>
    <property type="match status" value="1"/>
</dbReference>
<name>D2V3K3_NAEGR</name>
<dbReference type="InterPro" id="IPR052072">
    <property type="entry name" value="Vascular_dev_regulator"/>
</dbReference>
<feature type="compositionally biased region" description="Low complexity" evidence="1">
    <location>
        <begin position="150"/>
        <end position="162"/>
    </location>
</feature>
<feature type="compositionally biased region" description="Acidic residues" evidence="1">
    <location>
        <begin position="184"/>
        <end position="211"/>
    </location>
</feature>
<feature type="compositionally biased region" description="Polar residues" evidence="1">
    <location>
        <begin position="237"/>
        <end position="248"/>
    </location>
</feature>
<dbReference type="AlphaFoldDB" id="D2V3K3"/>
<feature type="compositionally biased region" description="Polar residues" evidence="1">
    <location>
        <begin position="362"/>
        <end position="371"/>
    </location>
</feature>
<feature type="domain" description="Dilute" evidence="2">
    <location>
        <begin position="451"/>
        <end position="786"/>
    </location>
</feature>
<feature type="compositionally biased region" description="Basic and acidic residues" evidence="1">
    <location>
        <begin position="372"/>
        <end position="382"/>
    </location>
</feature>
<dbReference type="eggNOG" id="KOG0160">
    <property type="taxonomic scope" value="Eukaryota"/>
</dbReference>
<dbReference type="OMA" id="KAVYCEV"/>
<sequence length="836" mass="95386">MQALLKRKKVAKFNFKITILHLMKLPKSGVILYITWKRGKKHKGETKKAFAKDKTASWEEEIEFKGTLFKNSKGKYKKKFLELHLHQVGDKKKKSEIGHLSINLADYSSLQMESRSETRTFTVPMWGGSSNGELKIKIESNPRLKSDPNDLTTFTDNTTMTDATEDSEEDNQGGFRSKGFREYGEDDDDHFGEHDDEEIVENEDFDMEDDDNRFNREDDDVRSGGSNDQASDREDFNNSPPRGSSSRVTRSRDDLSDGLDDDMDEDFNSGDEELDEEPVAKKPEPKPLSGVSAFERRGVIGSRNKDRRRQNMSLTNELDSDAFLKNLEKTNESIQQRQKRKVIEEPVKTNTNNNNASDDENSMTGDDQSSSHNEELEKAKKELEKLEINRRVTEEKLAKAQKENNEKNLVFYLITDKLPEYSREIPVSAPLIYKALKHWDSFKPENNSLISKIITALTSVIRSNDTKFDTLCYWLSVMLSLLTLLQKDFPITHSHEQGVQVDLLKDLDLSSINVGSRGILDDVLPSKETTVGYIEMLEAVVKTVLELDKEKGIRTTSISLVASDNGNDDDNSFAFEGPVSQFKKDLLELIHKIFVILYQDVIRKLLPLLFEGLFGKNGQPSSNADANKIGKVLDETFKLFKNNFIPKTFREQFFGQVFYFINCFAFNAVYSHKRNYCNMSSGIMLKMSVSILELWAEERNFEFCTSKQFTQGVVITGIGMLFLRQTADVMITAKSSLVDKSSRQLVCPLLSDTQLKRALENYKKDDFDNVVPSSVLNNIHSDKSKPKYLLNGSLIFKPNLEYLSQNSSSLNIMNDAIFQNNIPAQLQDEEFDFLTK</sequence>
<feature type="compositionally biased region" description="Acidic residues" evidence="1">
    <location>
        <begin position="256"/>
        <end position="277"/>
    </location>
</feature>
<dbReference type="PANTHER" id="PTHR16027:SF6">
    <property type="entry name" value="DILUTE DOMAIN-CONTAINING PROTEIN"/>
    <property type="match status" value="1"/>
</dbReference>
<evidence type="ECO:0000256" key="1">
    <source>
        <dbReference type="SAM" id="MobiDB-lite"/>
    </source>
</evidence>
<dbReference type="RefSeq" id="XP_002681398.1">
    <property type="nucleotide sequence ID" value="XM_002681352.1"/>
</dbReference>
<protein>
    <submittedName>
        <fullName evidence="4">DIL domain-containing protein</fullName>
    </submittedName>
</protein>
<accession>D2V3K3</accession>
<dbReference type="KEGG" id="ngr:NAEGRDRAFT_57016"/>
<dbReference type="STRING" id="5762.D2V3K3"/>
<keyword evidence="5" id="KW-1185">Reference proteome</keyword>
<dbReference type="PANTHER" id="PTHR16027">
    <property type="entry name" value="DILUTE DOMAIN-CONTAINING PROTEIN YPR089W"/>
    <property type="match status" value="1"/>
</dbReference>
<dbReference type="OrthoDB" id="20172at2759"/>
<dbReference type="PROSITE" id="PS51840">
    <property type="entry name" value="C2_NT"/>
    <property type="match status" value="1"/>
</dbReference>
<dbReference type="EMBL" id="GG738850">
    <property type="protein sequence ID" value="EFC48654.1"/>
    <property type="molecule type" value="Genomic_DNA"/>
</dbReference>
<feature type="domain" description="C2 NT-type" evidence="3">
    <location>
        <begin position="3"/>
        <end position="142"/>
    </location>
</feature>
<feature type="region of interest" description="Disordered" evidence="1">
    <location>
        <begin position="331"/>
        <end position="382"/>
    </location>
</feature>
<dbReference type="SMART" id="SM01132">
    <property type="entry name" value="DIL"/>
    <property type="match status" value="1"/>
</dbReference>
<dbReference type="Pfam" id="PF10358">
    <property type="entry name" value="NT-C2"/>
    <property type="match status" value="1"/>
</dbReference>
<evidence type="ECO:0000259" key="3">
    <source>
        <dbReference type="PROSITE" id="PS51840"/>
    </source>
</evidence>
<feature type="region of interest" description="Disordered" evidence="1">
    <location>
        <begin position="140"/>
        <end position="314"/>
    </location>
</feature>
<dbReference type="GeneID" id="8852374"/>
<evidence type="ECO:0000313" key="5">
    <source>
        <dbReference type="Proteomes" id="UP000006671"/>
    </source>
</evidence>
<dbReference type="InterPro" id="IPR019448">
    <property type="entry name" value="NT-C2"/>
</dbReference>
<evidence type="ECO:0000313" key="4">
    <source>
        <dbReference type="EMBL" id="EFC48654.1"/>
    </source>
</evidence>
<dbReference type="InterPro" id="IPR002710">
    <property type="entry name" value="Dilute_dom"/>
</dbReference>